<reference evidence="1" key="1">
    <citation type="submission" date="2020-12" db="EMBL/GenBank/DDBJ databases">
        <title>Enhanced detection system for hospital associated transmission using whole genome sequencing surveillance.</title>
        <authorList>
            <person name="Harrison L.H."/>
            <person name="Van Tyne D."/>
            <person name="Marsh J.W."/>
            <person name="Griffith M.P."/>
            <person name="Snyder D.J."/>
            <person name="Cooper V.S."/>
            <person name="Mustapha M."/>
        </authorList>
    </citation>
    <scope>NUCLEOTIDE SEQUENCE</scope>
    <source>
        <strain evidence="1">PSB00042</strain>
    </source>
</reference>
<evidence type="ECO:0008006" key="3">
    <source>
        <dbReference type="Google" id="ProtNLM"/>
    </source>
</evidence>
<protein>
    <recommendedName>
        <fullName evidence="3">Lipoprotein</fullName>
    </recommendedName>
</protein>
<dbReference type="Proteomes" id="UP000637061">
    <property type="component" value="Unassembled WGS sequence"/>
</dbReference>
<evidence type="ECO:0000313" key="2">
    <source>
        <dbReference type="Proteomes" id="UP000637061"/>
    </source>
</evidence>
<dbReference type="AlphaFoldDB" id="A0A8I1JG01"/>
<dbReference type="RefSeq" id="WP_198745963.1">
    <property type="nucleotide sequence ID" value="NZ_JAEHTE010000001.1"/>
</dbReference>
<accession>A0A8I1JG01</accession>
<dbReference type="PROSITE" id="PS51257">
    <property type="entry name" value="PROKAR_LIPOPROTEIN"/>
    <property type="match status" value="1"/>
</dbReference>
<name>A0A8I1JG01_PSEPU</name>
<proteinExistence type="predicted"/>
<organism evidence="1 2">
    <name type="scientific">Pseudomonas putida</name>
    <name type="common">Arthrobacter siderocapsulatus</name>
    <dbReference type="NCBI Taxonomy" id="303"/>
    <lineage>
        <taxon>Bacteria</taxon>
        <taxon>Pseudomonadati</taxon>
        <taxon>Pseudomonadota</taxon>
        <taxon>Gammaproteobacteria</taxon>
        <taxon>Pseudomonadales</taxon>
        <taxon>Pseudomonadaceae</taxon>
        <taxon>Pseudomonas</taxon>
    </lineage>
</organism>
<comment type="caution">
    <text evidence="1">The sequence shown here is derived from an EMBL/GenBank/DDBJ whole genome shotgun (WGS) entry which is preliminary data.</text>
</comment>
<evidence type="ECO:0000313" key="1">
    <source>
        <dbReference type="EMBL" id="MBI6882337.1"/>
    </source>
</evidence>
<gene>
    <name evidence="1" type="ORF">JEU22_00130</name>
</gene>
<dbReference type="EMBL" id="JAEHTE010000001">
    <property type="protein sequence ID" value="MBI6882337.1"/>
    <property type="molecule type" value="Genomic_DNA"/>
</dbReference>
<sequence>MVRFKFLHYFPLVALVTGCSSVPQVTDNDAFQYLRQVQAPSYEYKPQEITQWVQAMNKKEPCKIFMGSNAQQGKWWDSPDAKVYWDGKCGADGYAVGLGREFVDDSKGLAATIGTYPGGQAEPKYEQAAFFDKGMYAFGDLKASKALTFGVQDTAMGFQMVSVLTNRAGDSQYARQEGLGTNAISYVKSFGNGYVFKMTEVRDPANPLAFTMIMLKNDRETGYRIEKFKNGTAQGVSFMNGQPQVVQLTPSIVNFYQEQAGEILQKLTEAQDAYRQSMVTVSRYKRQICESREKIGFIAKDRYYQICADEGDLEPYQGKIAALAERLRQQQQAEADRQLAMTQANAQQQASQAIQGQQFINSLNQFSASMNSFTQSTLGTVNQNNQMLMQQSGGSFQTQPETYQTRCVKSGIVVNCTTR</sequence>